<protein>
    <submittedName>
        <fullName evidence="2">Uncharacterized protein</fullName>
    </submittedName>
</protein>
<feature type="region of interest" description="Disordered" evidence="1">
    <location>
        <begin position="208"/>
        <end position="227"/>
    </location>
</feature>
<gene>
    <name evidence="2" type="ORF">SARC_06632</name>
</gene>
<evidence type="ECO:0000313" key="3">
    <source>
        <dbReference type="Proteomes" id="UP000054560"/>
    </source>
</evidence>
<dbReference type="Proteomes" id="UP000054560">
    <property type="component" value="Unassembled WGS sequence"/>
</dbReference>
<keyword evidence="3" id="KW-1185">Reference proteome</keyword>
<organism evidence="2 3">
    <name type="scientific">Sphaeroforma arctica JP610</name>
    <dbReference type="NCBI Taxonomy" id="667725"/>
    <lineage>
        <taxon>Eukaryota</taxon>
        <taxon>Ichthyosporea</taxon>
        <taxon>Ichthyophonida</taxon>
        <taxon>Sphaeroforma</taxon>
    </lineage>
</organism>
<dbReference type="GeneID" id="25907136"/>
<dbReference type="RefSeq" id="XP_014154920.1">
    <property type="nucleotide sequence ID" value="XM_014299445.1"/>
</dbReference>
<sequence>MVHSKHFSGIRRMFNKDKNNSHATIPNFLVCETLVQIENQTLAGSNGDGKSTHDLVHECSKLKNVNLGQGRVSSNKLGEEVKRSRVKNISARPSARSSAVVESNTIPGVTSSNNVLVSKTSARKSDIAESTCTIPQAELKSCLKVSSQPVPIKSTSVQGVPPIRNNDERATVNEGNENEFLPDWSISYVPLASPAPLHVPKKSPVPLLPNQSPIPSQNRLGKSNSDSMIRRVREPASSQRNVVLNNRTQQSANTTMRSPALHPCKLERGLLVAHNSAAGSRQVKRTVEESTFKTRTSEPTADILSHIWKRI</sequence>
<proteinExistence type="predicted"/>
<dbReference type="EMBL" id="KQ242077">
    <property type="protein sequence ID" value="KNC81018.1"/>
    <property type="molecule type" value="Genomic_DNA"/>
</dbReference>
<dbReference type="AlphaFoldDB" id="A0A0L0FYH7"/>
<accession>A0A0L0FYH7</accession>
<reference evidence="2 3" key="1">
    <citation type="submission" date="2011-02" db="EMBL/GenBank/DDBJ databases">
        <title>The Genome Sequence of Sphaeroforma arctica JP610.</title>
        <authorList>
            <consortium name="The Broad Institute Genome Sequencing Platform"/>
            <person name="Russ C."/>
            <person name="Cuomo C."/>
            <person name="Young S.K."/>
            <person name="Zeng Q."/>
            <person name="Gargeya S."/>
            <person name="Alvarado L."/>
            <person name="Berlin A."/>
            <person name="Chapman S.B."/>
            <person name="Chen Z."/>
            <person name="Freedman E."/>
            <person name="Gellesch M."/>
            <person name="Goldberg J."/>
            <person name="Griggs A."/>
            <person name="Gujja S."/>
            <person name="Heilman E."/>
            <person name="Heiman D."/>
            <person name="Howarth C."/>
            <person name="Mehta T."/>
            <person name="Neiman D."/>
            <person name="Pearson M."/>
            <person name="Roberts A."/>
            <person name="Saif S."/>
            <person name="Shea T."/>
            <person name="Shenoy N."/>
            <person name="Sisk P."/>
            <person name="Stolte C."/>
            <person name="Sykes S."/>
            <person name="White J."/>
            <person name="Yandava C."/>
            <person name="Burger G."/>
            <person name="Gray M.W."/>
            <person name="Holland P.W.H."/>
            <person name="King N."/>
            <person name="Lang F.B.F."/>
            <person name="Roger A.J."/>
            <person name="Ruiz-Trillo I."/>
            <person name="Haas B."/>
            <person name="Nusbaum C."/>
            <person name="Birren B."/>
        </authorList>
    </citation>
    <scope>NUCLEOTIDE SEQUENCE [LARGE SCALE GENOMIC DNA]</scope>
    <source>
        <strain evidence="2 3">JP610</strain>
    </source>
</reference>
<evidence type="ECO:0000313" key="2">
    <source>
        <dbReference type="EMBL" id="KNC81018.1"/>
    </source>
</evidence>
<name>A0A0L0FYH7_9EUKA</name>
<feature type="compositionally biased region" description="Polar residues" evidence="1">
    <location>
        <begin position="209"/>
        <end position="227"/>
    </location>
</feature>
<evidence type="ECO:0000256" key="1">
    <source>
        <dbReference type="SAM" id="MobiDB-lite"/>
    </source>
</evidence>